<dbReference type="AlphaFoldDB" id="A0A061RW67"/>
<protein>
    <submittedName>
        <fullName evidence="3">5-carboxymethyl-2-hydroxymuconate isomerase</fullName>
    </submittedName>
</protein>
<dbReference type="Pfam" id="PF01557">
    <property type="entry name" value="FAA_hydrolase"/>
    <property type="match status" value="1"/>
</dbReference>
<accession>A0A061RW67</accession>
<name>A0A061RW67_9CHLO</name>
<organism evidence="3">
    <name type="scientific">Tetraselmis sp. GSL018</name>
    <dbReference type="NCBI Taxonomy" id="582737"/>
    <lineage>
        <taxon>Eukaryota</taxon>
        <taxon>Viridiplantae</taxon>
        <taxon>Chlorophyta</taxon>
        <taxon>core chlorophytes</taxon>
        <taxon>Chlorodendrophyceae</taxon>
        <taxon>Chlorodendrales</taxon>
        <taxon>Chlorodendraceae</taxon>
        <taxon>Tetraselmis</taxon>
    </lineage>
</organism>
<evidence type="ECO:0000259" key="2">
    <source>
        <dbReference type="Pfam" id="PF01557"/>
    </source>
</evidence>
<evidence type="ECO:0000313" key="3">
    <source>
        <dbReference type="EMBL" id="JAC74816.1"/>
    </source>
</evidence>
<feature type="non-terminal residue" evidence="3">
    <location>
        <position position="158"/>
    </location>
</feature>
<keyword evidence="3" id="KW-0413">Isomerase</keyword>
<sequence length="158" mass="17841">MIFNIPQLISFLSQSTTLLPGTLIMTGEAVQEHTVHTVRPNFSLVMPARRTAEIGKLVRRNTVAAGFFSHGQNLWSCTRNFWQTNPMVKQGTDAWWGTRNTQRRGARGRDRQQGLTMVRVEGRAVHIPESGKYIGPPSRDFVRLRRTPSQPSAFALPQ</sequence>
<evidence type="ECO:0000256" key="1">
    <source>
        <dbReference type="ARBA" id="ARBA00010211"/>
    </source>
</evidence>
<gene>
    <name evidence="3" type="ORF">TSPGSL018_24898</name>
</gene>
<dbReference type="GO" id="GO:0016853">
    <property type="term" value="F:isomerase activity"/>
    <property type="evidence" value="ECO:0007669"/>
    <property type="project" value="UniProtKB-KW"/>
</dbReference>
<dbReference type="InterPro" id="IPR036663">
    <property type="entry name" value="Fumarylacetoacetase_C_sf"/>
</dbReference>
<comment type="similarity">
    <text evidence="1">Belongs to the FAH family.</text>
</comment>
<dbReference type="Gene3D" id="3.90.850.10">
    <property type="entry name" value="Fumarylacetoacetase-like, C-terminal domain"/>
    <property type="match status" value="1"/>
</dbReference>
<feature type="domain" description="Fumarylacetoacetase-like C-terminal" evidence="2">
    <location>
        <begin position="1"/>
        <end position="31"/>
    </location>
</feature>
<dbReference type="SUPFAM" id="SSF56529">
    <property type="entry name" value="FAH"/>
    <property type="match status" value="1"/>
</dbReference>
<dbReference type="EMBL" id="GBEZ01010913">
    <property type="protein sequence ID" value="JAC74816.1"/>
    <property type="molecule type" value="Transcribed_RNA"/>
</dbReference>
<proteinExistence type="inferred from homology"/>
<dbReference type="InterPro" id="IPR011234">
    <property type="entry name" value="Fumarylacetoacetase-like_C"/>
</dbReference>
<reference evidence="3" key="1">
    <citation type="submission" date="2014-05" db="EMBL/GenBank/DDBJ databases">
        <title>The transcriptome of the halophilic microalga Tetraselmis sp. GSL018 isolated from the Great Salt Lake, Utah.</title>
        <authorList>
            <person name="Jinkerson R.E."/>
            <person name="D'Adamo S."/>
            <person name="Posewitz M.C."/>
        </authorList>
    </citation>
    <scope>NUCLEOTIDE SEQUENCE</scope>
    <source>
        <strain evidence="3">GSL018</strain>
    </source>
</reference>